<comment type="caution">
    <text evidence="1">The sequence shown here is derived from an EMBL/GenBank/DDBJ whole genome shotgun (WGS) entry which is preliminary data.</text>
</comment>
<sequence>MNLKTIVIVSTCVLLILPFGSVVSHASENKLEIGCLDKEDLNNLITLPGSMMDNLNIKLDELINDCKKQENNG</sequence>
<evidence type="ECO:0000313" key="1">
    <source>
        <dbReference type="EMBL" id="EJR60584.1"/>
    </source>
</evidence>
<evidence type="ECO:0000313" key="2">
    <source>
        <dbReference type="Proteomes" id="UP000006967"/>
    </source>
</evidence>
<dbReference type="Proteomes" id="UP000006967">
    <property type="component" value="Unassembled WGS sequence"/>
</dbReference>
<accession>A0A9W5KQQ1</accession>
<dbReference type="EMBL" id="AHFG01000103">
    <property type="protein sequence ID" value="EJR60584.1"/>
    <property type="molecule type" value="Genomic_DNA"/>
</dbReference>
<organism evidence="1 2">
    <name type="scientific">Bacillus cereus VD154</name>
    <dbReference type="NCBI Taxonomy" id="1053238"/>
    <lineage>
        <taxon>Bacteria</taxon>
        <taxon>Bacillati</taxon>
        <taxon>Bacillota</taxon>
        <taxon>Bacilli</taxon>
        <taxon>Bacillales</taxon>
        <taxon>Bacillaceae</taxon>
        <taxon>Bacillus</taxon>
        <taxon>Bacillus cereus group</taxon>
    </lineage>
</organism>
<reference evidence="1 2" key="1">
    <citation type="submission" date="2012-04" db="EMBL/GenBank/DDBJ databases">
        <title>The Genome Sequence of Bacillus cereus VD154.</title>
        <authorList>
            <consortium name="The Broad Institute Genome Sequencing Platform"/>
            <consortium name="The Broad Institute Genome Sequencing Center for Infectious Disease"/>
            <person name="Feldgarden M."/>
            <person name="Van der Auwera G.A."/>
            <person name="Mahillon J."/>
            <person name="Duprez V."/>
            <person name="Timmery S."/>
            <person name="Mattelet C."/>
            <person name="Dierick K."/>
            <person name="Sun M."/>
            <person name="Yu Z."/>
            <person name="Zhu L."/>
            <person name="Hu X."/>
            <person name="Shank E.B."/>
            <person name="Swiecicka I."/>
            <person name="Hansen B.M."/>
            <person name="Andrup L."/>
            <person name="Young S.K."/>
            <person name="Zeng Q."/>
            <person name="Gargeya S."/>
            <person name="Fitzgerald M."/>
            <person name="Haas B."/>
            <person name="Abouelleil A."/>
            <person name="Alvarado L."/>
            <person name="Arachchi H.M."/>
            <person name="Berlin A."/>
            <person name="Chapman S.B."/>
            <person name="Goldberg J."/>
            <person name="Griggs A."/>
            <person name="Gujja S."/>
            <person name="Hansen M."/>
            <person name="Howarth C."/>
            <person name="Imamovic A."/>
            <person name="Larimer J."/>
            <person name="McCowen C."/>
            <person name="Montmayeur A."/>
            <person name="Murphy C."/>
            <person name="Neiman D."/>
            <person name="Pearson M."/>
            <person name="Priest M."/>
            <person name="Roberts A."/>
            <person name="Saif S."/>
            <person name="Shea T."/>
            <person name="Sisk P."/>
            <person name="Sykes S."/>
            <person name="Wortman J."/>
            <person name="Nusbaum C."/>
            <person name="Birren B."/>
        </authorList>
    </citation>
    <scope>NUCLEOTIDE SEQUENCE [LARGE SCALE GENOMIC DNA]</scope>
    <source>
        <strain evidence="1 2">VD154</strain>
    </source>
</reference>
<protein>
    <submittedName>
        <fullName evidence="1">Uncharacterized protein</fullName>
    </submittedName>
</protein>
<dbReference type="AlphaFoldDB" id="A0A9W5KQQ1"/>
<gene>
    <name evidence="1" type="ORF">IK5_06167</name>
</gene>
<proteinExistence type="predicted"/>
<dbReference type="RefSeq" id="WP_001050218.1">
    <property type="nucleotide sequence ID" value="NZ_JH791888.1"/>
</dbReference>
<name>A0A9W5KQQ1_BACCE</name>